<dbReference type="AlphaFoldDB" id="A0AA96K389"/>
<dbReference type="Proteomes" id="UP001302494">
    <property type="component" value="Chromosome"/>
</dbReference>
<organism evidence="2 3">
    <name type="scientific">Candidatus Nitrospira neomarina</name>
    <dbReference type="NCBI Taxonomy" id="3020899"/>
    <lineage>
        <taxon>Bacteria</taxon>
        <taxon>Pseudomonadati</taxon>
        <taxon>Nitrospirota</taxon>
        <taxon>Nitrospiria</taxon>
        <taxon>Nitrospirales</taxon>
        <taxon>Nitrospiraceae</taxon>
        <taxon>Nitrospira</taxon>
    </lineage>
</organism>
<proteinExistence type="predicted"/>
<accession>A0AA96K389</accession>
<keyword evidence="3" id="KW-1185">Reference proteome</keyword>
<keyword evidence="1" id="KW-0812">Transmembrane</keyword>
<protein>
    <submittedName>
        <fullName evidence="2">Prepilin-type N-terminal cleavage/methylation domain-containing protein</fullName>
    </submittedName>
</protein>
<name>A0AA96K389_9BACT</name>
<gene>
    <name evidence="2" type="ORF">PQG83_01010</name>
</gene>
<evidence type="ECO:0000256" key="1">
    <source>
        <dbReference type="SAM" id="Phobius"/>
    </source>
</evidence>
<dbReference type="RefSeq" id="WP_312745719.1">
    <property type="nucleotide sequence ID" value="NZ_CP116968.1"/>
</dbReference>
<keyword evidence="1" id="KW-1133">Transmembrane helix</keyword>
<sequence length="175" mass="19052">MKQANAGFSLIGVLVVLAIIFVIFAAIETYSLTGGATPETLTIDGPETLVDGQTGVYTLTVDLDGKPETPREFTIRIDEDDFFDDTLDELLVKVNVADDTESVPFDLTCKDLTVSRRSFNLVGDKGTSNNEATHGVHAEYGRGTLFFDLTSKENFDIDCVLTEEELESGSNEGNQ</sequence>
<evidence type="ECO:0000313" key="2">
    <source>
        <dbReference type="EMBL" id="WNM62354.1"/>
    </source>
</evidence>
<reference evidence="2 3" key="1">
    <citation type="submission" date="2023-01" db="EMBL/GenBank/DDBJ databases">
        <title>Cultivation and genomic characterization of new, ubiquitous marine nitrite-oxidizing bacteria from the Nitrospirales.</title>
        <authorList>
            <person name="Mueller A.J."/>
            <person name="Daebeler A."/>
            <person name="Herbold C.W."/>
            <person name="Kirkegaard R.H."/>
            <person name="Daims H."/>
        </authorList>
    </citation>
    <scope>NUCLEOTIDE SEQUENCE [LARGE SCALE GENOMIC DNA]</scope>
    <source>
        <strain evidence="2 3">DK</strain>
    </source>
</reference>
<dbReference type="EMBL" id="CP116968">
    <property type="protein sequence ID" value="WNM62354.1"/>
    <property type="molecule type" value="Genomic_DNA"/>
</dbReference>
<keyword evidence="1" id="KW-0472">Membrane</keyword>
<feature type="transmembrane region" description="Helical" evidence="1">
    <location>
        <begin position="6"/>
        <end position="27"/>
    </location>
</feature>
<dbReference type="KEGG" id="nneo:PQG83_01010"/>
<evidence type="ECO:0000313" key="3">
    <source>
        <dbReference type="Proteomes" id="UP001302494"/>
    </source>
</evidence>